<dbReference type="EMBL" id="AP011793">
    <property type="protein sequence ID" value="BAL58084.1"/>
    <property type="molecule type" value="Genomic_DNA"/>
</dbReference>
<dbReference type="InterPro" id="IPR020843">
    <property type="entry name" value="ER"/>
</dbReference>
<dbReference type="InterPro" id="IPR014188">
    <property type="entry name" value="Acrylyl-CoA_reductase_AcuI"/>
</dbReference>
<proteinExistence type="predicted"/>
<reference evidence="2" key="1">
    <citation type="journal article" date="2005" name="Environ. Microbiol.">
        <title>Genetic and functional properties of uncultivated thermophilic crenarchaeotes from a subsurface gold mine as revealed by analysis of genome fragments.</title>
        <authorList>
            <person name="Nunoura T."/>
            <person name="Hirayama H."/>
            <person name="Takami H."/>
            <person name="Oida H."/>
            <person name="Nishi S."/>
            <person name="Shimamura S."/>
            <person name="Suzuki Y."/>
            <person name="Inagaki F."/>
            <person name="Takai K."/>
            <person name="Nealson K.H."/>
            <person name="Horikoshi K."/>
        </authorList>
    </citation>
    <scope>NUCLEOTIDE SEQUENCE</scope>
</reference>
<gene>
    <name evidence="2" type="ORF">HGMM_F54D01C11</name>
</gene>
<dbReference type="AlphaFoldDB" id="H5SPJ8"/>
<dbReference type="Gene3D" id="3.90.180.10">
    <property type="entry name" value="Medium-chain alcohol dehydrogenases, catalytic domain"/>
    <property type="match status" value="1"/>
</dbReference>
<dbReference type="SMART" id="SM00829">
    <property type="entry name" value="PKS_ER"/>
    <property type="match status" value="1"/>
</dbReference>
<dbReference type="InterPro" id="IPR013154">
    <property type="entry name" value="ADH-like_N"/>
</dbReference>
<dbReference type="SUPFAM" id="SSF51735">
    <property type="entry name" value="NAD(P)-binding Rossmann-fold domains"/>
    <property type="match status" value="1"/>
</dbReference>
<dbReference type="Pfam" id="PF00107">
    <property type="entry name" value="ADH_zinc_N"/>
    <property type="match status" value="1"/>
</dbReference>
<dbReference type="InterPro" id="IPR013149">
    <property type="entry name" value="ADH-like_C"/>
</dbReference>
<sequence>MPYRAFVVDKRDGAFTAGVQELDESQLPPGDVTIRVQWSSVNYKDGLASIPDGRVVRSYPMVPGVDLAGVVVDSRDPRFRPGDGVVVIGYDLGVAHPGGFAELARVPGDWVVHLPEGLTAKEAMALGTAGFTAALSVEALEQHGLRPEKGPVIVTGATGGVGSIAVAMLAKRGYTVAASTGKASEHDFLRELGAAEVLSREEVNAPSSRPLESERWAGAVDPVGGDTTAYLLRTMKYGASIALSGLTGGRELHTTVIPFILRGVNLLGIESVWCPRETRIRVWERCATDLKPPGLLERIAHETDLDGLPNVLAAILKGQVRGRTLVRLAGDDVDR</sequence>
<dbReference type="InterPro" id="IPR051397">
    <property type="entry name" value="Zn-ADH-like_protein"/>
</dbReference>
<dbReference type="GO" id="GO:0043957">
    <property type="term" value="F:acryloyl-CoA reductase (NADPH) activity"/>
    <property type="evidence" value="ECO:0007669"/>
    <property type="project" value="TreeGrafter"/>
</dbReference>
<dbReference type="SUPFAM" id="SSF50129">
    <property type="entry name" value="GroES-like"/>
    <property type="match status" value="1"/>
</dbReference>
<dbReference type="NCBIfam" id="TIGR02823">
    <property type="entry name" value="oxido_YhdH"/>
    <property type="match status" value="1"/>
</dbReference>
<dbReference type="PANTHER" id="PTHR43677:SF1">
    <property type="entry name" value="ACRYLYL-COA REDUCTASE ACUI-RELATED"/>
    <property type="match status" value="1"/>
</dbReference>
<dbReference type="PANTHER" id="PTHR43677">
    <property type="entry name" value="SHORT-CHAIN DEHYDROGENASE/REDUCTASE"/>
    <property type="match status" value="1"/>
</dbReference>
<dbReference type="InterPro" id="IPR036291">
    <property type="entry name" value="NAD(P)-bd_dom_sf"/>
</dbReference>
<reference evidence="2" key="2">
    <citation type="journal article" date="2012" name="PLoS ONE">
        <title>A Deeply Branching Thermophilic Bacterium with an Ancient Acetyl-CoA Pathway Dominates a Subsurface Ecosystem.</title>
        <authorList>
            <person name="Takami H."/>
            <person name="Noguchi H."/>
            <person name="Takaki Y."/>
            <person name="Uchiyama I."/>
            <person name="Toyoda A."/>
            <person name="Nishi S."/>
            <person name="Chee G.-J."/>
            <person name="Arai W."/>
            <person name="Nunoura T."/>
            <person name="Itoh T."/>
            <person name="Hattori M."/>
            <person name="Takai K."/>
        </authorList>
    </citation>
    <scope>NUCLEOTIDE SEQUENCE</scope>
</reference>
<evidence type="ECO:0000313" key="2">
    <source>
        <dbReference type="EMBL" id="BAL58084.1"/>
    </source>
</evidence>
<protein>
    <submittedName>
        <fullName evidence="2">Quinone oxidoreductase, YhdH/YhfP family</fullName>
    </submittedName>
</protein>
<name>H5SPJ8_9ZZZZ</name>
<feature type="domain" description="Enoyl reductase (ER)" evidence="1">
    <location>
        <begin position="13"/>
        <end position="326"/>
    </location>
</feature>
<dbReference type="Pfam" id="PF08240">
    <property type="entry name" value="ADH_N"/>
    <property type="match status" value="1"/>
</dbReference>
<accession>H5SPJ8</accession>
<organism evidence="2">
    <name type="scientific">uncultured prokaryote</name>
    <dbReference type="NCBI Taxonomy" id="198431"/>
    <lineage>
        <taxon>unclassified sequences</taxon>
        <taxon>environmental samples</taxon>
    </lineage>
</organism>
<evidence type="ECO:0000259" key="1">
    <source>
        <dbReference type="SMART" id="SM00829"/>
    </source>
</evidence>
<dbReference type="Gene3D" id="3.40.50.720">
    <property type="entry name" value="NAD(P)-binding Rossmann-like Domain"/>
    <property type="match status" value="1"/>
</dbReference>
<dbReference type="InterPro" id="IPR011032">
    <property type="entry name" value="GroES-like_sf"/>
</dbReference>